<dbReference type="SUPFAM" id="SSF46785">
    <property type="entry name" value="Winged helix' DNA-binding domain"/>
    <property type="match status" value="1"/>
</dbReference>
<keyword evidence="3" id="KW-1185">Reference proteome</keyword>
<dbReference type="SMART" id="SM00418">
    <property type="entry name" value="HTH_ARSR"/>
    <property type="match status" value="1"/>
</dbReference>
<dbReference type="CDD" id="cd00090">
    <property type="entry name" value="HTH_ARSR"/>
    <property type="match status" value="1"/>
</dbReference>
<dbReference type="EMBL" id="FMYH01000001">
    <property type="protein sequence ID" value="SDB84052.1"/>
    <property type="molecule type" value="Genomic_DNA"/>
</dbReference>
<dbReference type="InterPro" id="IPR036388">
    <property type="entry name" value="WH-like_DNA-bd_sf"/>
</dbReference>
<accession>A0A1G6GPU3</accession>
<protein>
    <submittedName>
        <fullName evidence="2">Predicted transcriptional regulator, ArsR family</fullName>
    </submittedName>
</protein>
<proteinExistence type="predicted"/>
<evidence type="ECO:0000259" key="1">
    <source>
        <dbReference type="SMART" id="SM00418"/>
    </source>
</evidence>
<dbReference type="STRING" id="1814289.SAMN05216410_0361"/>
<dbReference type="GO" id="GO:0003700">
    <property type="term" value="F:DNA-binding transcription factor activity"/>
    <property type="evidence" value="ECO:0007669"/>
    <property type="project" value="InterPro"/>
</dbReference>
<gene>
    <name evidence="2" type="ORF">SAMN05216410_0361</name>
</gene>
<evidence type="ECO:0000313" key="2">
    <source>
        <dbReference type="EMBL" id="SDB84052.1"/>
    </source>
</evidence>
<dbReference type="Gene3D" id="1.10.10.10">
    <property type="entry name" value="Winged helix-like DNA-binding domain superfamily/Winged helix DNA-binding domain"/>
    <property type="match status" value="1"/>
</dbReference>
<dbReference type="Proteomes" id="UP000199039">
    <property type="component" value="Unassembled WGS sequence"/>
</dbReference>
<dbReference type="InterPro" id="IPR001845">
    <property type="entry name" value="HTH_ArsR_DNA-bd_dom"/>
</dbReference>
<dbReference type="OrthoDB" id="3399802at2"/>
<dbReference type="AlphaFoldDB" id="A0A1G6GPU3"/>
<sequence>MGAMAAPRTETFRTLASPSRVELLHLLQERDRRTLAELVEATGLHPNTVREHLQRLTRGGYVTSIVETRTTRGRPRTLYSAATGADVETNDDVARKVASATERGDLLRRYLESTVPTPTARLPEGALRQIDALDDHLDQSGFNACIDEAALRVDITDCPYQDMVAESHGMVCVVHLGLVRTVLSQAGGPVTARALLPFSGPGCCTLSLECGRRES</sequence>
<reference evidence="2 3" key="1">
    <citation type="submission" date="2016-09" db="EMBL/GenBank/DDBJ databases">
        <authorList>
            <person name="Capua I."/>
            <person name="De Benedictis P."/>
            <person name="Joannis T."/>
            <person name="Lombin L.H."/>
            <person name="Cattoli G."/>
        </authorList>
    </citation>
    <scope>NUCLEOTIDE SEQUENCE [LARGE SCALE GENOMIC DNA]</scope>
    <source>
        <strain evidence="2 3">ISLP-3</strain>
    </source>
</reference>
<feature type="domain" description="HTH arsR-type" evidence="1">
    <location>
        <begin position="10"/>
        <end position="92"/>
    </location>
</feature>
<evidence type="ECO:0000313" key="3">
    <source>
        <dbReference type="Proteomes" id="UP000199039"/>
    </source>
</evidence>
<name>A0A1G6GPU3_9MICO</name>
<dbReference type="InterPro" id="IPR011991">
    <property type="entry name" value="ArsR-like_HTH"/>
</dbReference>
<organism evidence="2 3">
    <name type="scientific">Sanguibacter gelidistatuariae</name>
    <dbReference type="NCBI Taxonomy" id="1814289"/>
    <lineage>
        <taxon>Bacteria</taxon>
        <taxon>Bacillati</taxon>
        <taxon>Actinomycetota</taxon>
        <taxon>Actinomycetes</taxon>
        <taxon>Micrococcales</taxon>
        <taxon>Sanguibacteraceae</taxon>
        <taxon>Sanguibacter</taxon>
    </lineage>
</organism>
<dbReference type="InterPro" id="IPR036390">
    <property type="entry name" value="WH_DNA-bd_sf"/>
</dbReference>
<dbReference type="Pfam" id="PF12840">
    <property type="entry name" value="HTH_20"/>
    <property type="match status" value="1"/>
</dbReference>